<evidence type="ECO:0000256" key="3">
    <source>
        <dbReference type="PROSITE-ProRule" id="PRU00023"/>
    </source>
</evidence>
<dbReference type="InterPro" id="IPR027417">
    <property type="entry name" value="P-loop_NTPase"/>
</dbReference>
<evidence type="ECO:0000313" key="6">
    <source>
        <dbReference type="EMBL" id="ERF68902.1"/>
    </source>
</evidence>
<dbReference type="RefSeq" id="XP_007805520.1">
    <property type="nucleotide sequence ID" value="XM_007807329.1"/>
</dbReference>
<feature type="repeat" description="ANK" evidence="3">
    <location>
        <begin position="810"/>
        <end position="842"/>
    </location>
</feature>
<name>U1FVP4_ENDPU</name>
<dbReference type="AlphaFoldDB" id="U1FVP4"/>
<proteinExistence type="predicted"/>
<feature type="repeat" description="ANK" evidence="3">
    <location>
        <begin position="713"/>
        <end position="742"/>
    </location>
</feature>
<feature type="repeat" description="ANK" evidence="3">
    <location>
        <begin position="843"/>
        <end position="875"/>
    </location>
</feature>
<dbReference type="Gene3D" id="3.40.50.300">
    <property type="entry name" value="P-loop containing nucleotide triphosphate hydrolases"/>
    <property type="match status" value="1"/>
</dbReference>
<dbReference type="Pfam" id="PF00023">
    <property type="entry name" value="Ank"/>
    <property type="match status" value="2"/>
</dbReference>
<keyword evidence="2 3" id="KW-0040">ANK repeat</keyword>
<dbReference type="InterPro" id="IPR056884">
    <property type="entry name" value="NPHP3-like_N"/>
</dbReference>
<dbReference type="PANTHER" id="PTHR24171">
    <property type="entry name" value="ANKYRIN REPEAT DOMAIN-CONTAINING PROTEIN 39-RELATED"/>
    <property type="match status" value="1"/>
</dbReference>
<evidence type="ECO:0000256" key="1">
    <source>
        <dbReference type="ARBA" id="ARBA00022737"/>
    </source>
</evidence>
<dbReference type="PROSITE" id="PS50837">
    <property type="entry name" value="NACHT"/>
    <property type="match status" value="1"/>
</dbReference>
<dbReference type="InterPro" id="IPR054471">
    <property type="entry name" value="GPIID_WHD"/>
</dbReference>
<dbReference type="eggNOG" id="KOG0504">
    <property type="taxonomic scope" value="Eukaryota"/>
</dbReference>
<dbReference type="HOGENOM" id="CLU_000288_34_23_1"/>
<evidence type="ECO:0000256" key="2">
    <source>
        <dbReference type="ARBA" id="ARBA00023043"/>
    </source>
</evidence>
<dbReference type="EMBL" id="KE721492">
    <property type="protein sequence ID" value="ERF68902.1"/>
    <property type="molecule type" value="Genomic_DNA"/>
</dbReference>
<feature type="coiled-coil region" evidence="4">
    <location>
        <begin position="73"/>
        <end position="100"/>
    </location>
</feature>
<dbReference type="Pfam" id="PF17111">
    <property type="entry name" value="PigL_N"/>
    <property type="match status" value="1"/>
</dbReference>
<feature type="repeat" description="ANK" evidence="3">
    <location>
        <begin position="1090"/>
        <end position="1122"/>
    </location>
</feature>
<feature type="repeat" description="ANK" evidence="3">
    <location>
        <begin position="1063"/>
        <end position="1090"/>
    </location>
</feature>
<dbReference type="GeneID" id="19239509"/>
<organism evidence="6 7">
    <name type="scientific">Endocarpon pusillum (strain Z07020 / HMAS-L-300199)</name>
    <name type="common">Lichen-forming fungus</name>
    <dbReference type="NCBI Taxonomy" id="1263415"/>
    <lineage>
        <taxon>Eukaryota</taxon>
        <taxon>Fungi</taxon>
        <taxon>Dikarya</taxon>
        <taxon>Ascomycota</taxon>
        <taxon>Pezizomycotina</taxon>
        <taxon>Eurotiomycetes</taxon>
        <taxon>Chaetothyriomycetidae</taxon>
        <taxon>Verrucariales</taxon>
        <taxon>Verrucariaceae</taxon>
        <taxon>Endocarpon</taxon>
    </lineage>
</organism>
<dbReference type="InterPro" id="IPR007111">
    <property type="entry name" value="NACHT_NTPase"/>
</dbReference>
<feature type="repeat" description="ANK" evidence="3">
    <location>
        <begin position="744"/>
        <end position="776"/>
    </location>
</feature>
<accession>U1FVP4</accession>
<dbReference type="SMART" id="SM00248">
    <property type="entry name" value="ANK"/>
    <property type="match status" value="14"/>
</dbReference>
<keyword evidence="7" id="KW-1185">Reference proteome</keyword>
<evidence type="ECO:0000259" key="5">
    <source>
        <dbReference type="PROSITE" id="PS50837"/>
    </source>
</evidence>
<evidence type="ECO:0000313" key="7">
    <source>
        <dbReference type="Proteomes" id="UP000019373"/>
    </source>
</evidence>
<feature type="domain" description="NACHT" evidence="5">
    <location>
        <begin position="220"/>
        <end position="332"/>
    </location>
</feature>
<feature type="repeat" description="ANK" evidence="3">
    <location>
        <begin position="879"/>
        <end position="908"/>
    </location>
</feature>
<keyword evidence="4" id="KW-0175">Coiled coil</keyword>
<dbReference type="PROSITE" id="PS50297">
    <property type="entry name" value="ANK_REP_REGION"/>
    <property type="match status" value="10"/>
</dbReference>
<sequence>MGDPLGIAAGTAGLISLGIQIFKGLYDFYTVYKHKDVIVARTIHRLDGLLKTLEQLEKGLQDRQFKASETDQRQKIEECIECCRDVIEELQSELEKCRNAPDKGIQAAVKRAGRKLAYPFRESTLQKLNEDVNELRDDLKVALDVLQLKCVDEIQHDMIDVKTNITLIRTTQISDAIQNWLKAPDHIDAYSEGCKRRHSSTGLWLINDRVFQKWLKDDNSFLWMNGRPGCGKTILSSMIIQHTIQYRRNNPRIGIIFHYFSFTDHSTQNVSGLLRTLLQQLSSQLPDMPTALLQLYDSFKNDEPSISDLENAVRQVVTKFEDVYLVIDALDESHQGEQRDAVLDTLSQIRGWHLSGLHLFIASRDEPDIRTELNPQIDEEICLERNEVDQDIADYVRQKLRSDRRLQKFAPHFAEIEDVLIERADRIFRWVDCQIISLASCPSSLHHLRNTLNSLPRTLDETYNRMLANIDPVLVGDARRILTWLCFSSRPLAVQEVIEALTVELGENPRLCSERLIEDPDDIVRMCPGLISMTTHEEEGFFDPDNAGLDSEWPLQARLLRIAHFSVREYLESDRIRSQQANFALRSHAANTELAETCLVYLQHAQLTALHAHPLTSYATRYWAEHSLKGDRESNSLNSLAINVLQSEHNFENWIRLYVRQTGVSDWGIEKKVASPIYYASRLGLYRPLQALLEIESLRNTINARHEWTVYGSALNAASADGNEQVVQLLLEKGADPNAGPECYRGSALCFASSSGHEKVVHNLLNAGADIDATDSQGGTALYAASERGHKQIVQLLLERGANVNAEGGLYSNALQVAAYNGHEMIVQLLLERGAVINAEGGYYGTALQAAADSGHEMMVQFLLERGANVNAEGGCYGTALQAAAYSGHEMMVQLLLERGANINAEGGYYGTALQAAADNGHEMMVQLLLERGANINAEGGYYGNALQAAITKGYEKIVRILLKSGTDVNARGKGRFHDLLFLPEGNGFEETGRILPSHGAGFSVRAIMTAVAGDHDQIAQLLKESIHSESDAFLAASYEGHEKMVQFMLDKGADAEVRGAGLMIASKKGHKKVVQLLLDNGVDVNTSGESRTALQWASRDGHEEVVRLLLDRGADINIQMGLSNTALVEASQGGYEKVVQLLLDRGAKNDEVAVHLASLYGHEKVVQLLLDRGGDVAAALSGFCAFSAPRHSGPEKIMQVLLNMGAEIDNNTVLRASKHGDEKVVRALLDHGVEIEIRAIREASRRGRKNIAQLLKTRFREQRKAGGAKGY</sequence>
<dbReference type="PRINTS" id="PR01415">
    <property type="entry name" value="ANKYRIN"/>
</dbReference>
<protein>
    <recommendedName>
        <fullName evidence="5">NACHT domain-containing protein</fullName>
    </recommendedName>
</protein>
<dbReference type="SUPFAM" id="SSF48403">
    <property type="entry name" value="Ankyrin repeat"/>
    <property type="match status" value="2"/>
</dbReference>
<feature type="repeat" description="ANK" evidence="3">
    <location>
        <begin position="777"/>
        <end position="809"/>
    </location>
</feature>
<keyword evidence="1" id="KW-0677">Repeat</keyword>
<dbReference type="Proteomes" id="UP000019373">
    <property type="component" value="Unassembled WGS sequence"/>
</dbReference>
<dbReference type="Pfam" id="PF24883">
    <property type="entry name" value="NPHP3_N"/>
    <property type="match status" value="1"/>
</dbReference>
<gene>
    <name evidence="6" type="ORF">EPUS_04554</name>
</gene>
<dbReference type="PROSITE" id="PS50088">
    <property type="entry name" value="ANK_REPEAT"/>
    <property type="match status" value="11"/>
</dbReference>
<evidence type="ECO:0000256" key="4">
    <source>
        <dbReference type="SAM" id="Coils"/>
    </source>
</evidence>
<dbReference type="Gene3D" id="1.25.40.20">
    <property type="entry name" value="Ankyrin repeat-containing domain"/>
    <property type="match status" value="4"/>
</dbReference>
<feature type="repeat" description="ANK" evidence="3">
    <location>
        <begin position="909"/>
        <end position="941"/>
    </location>
</feature>
<dbReference type="InterPro" id="IPR036770">
    <property type="entry name" value="Ankyrin_rpt-contain_sf"/>
</dbReference>
<dbReference type="OMA" id="GHEMMVQ"/>
<feature type="repeat" description="ANK" evidence="3">
    <location>
        <begin position="942"/>
        <end position="974"/>
    </location>
</feature>
<dbReference type="Pfam" id="PF12796">
    <property type="entry name" value="Ank_2"/>
    <property type="match status" value="4"/>
</dbReference>
<dbReference type="Pfam" id="PF22939">
    <property type="entry name" value="WHD_GPIID"/>
    <property type="match status" value="1"/>
</dbReference>
<dbReference type="InterPro" id="IPR031348">
    <property type="entry name" value="PigL_N"/>
</dbReference>
<reference evidence="7" key="1">
    <citation type="journal article" date="2014" name="BMC Genomics">
        <title>Genome characteristics reveal the impact of lichenization on lichen-forming fungus Endocarpon pusillum Hedwig (Verrucariales, Ascomycota).</title>
        <authorList>
            <person name="Wang Y.-Y."/>
            <person name="Liu B."/>
            <person name="Zhang X.-Y."/>
            <person name="Zhou Q.-M."/>
            <person name="Zhang T."/>
            <person name="Li H."/>
            <person name="Yu Y.-F."/>
            <person name="Zhang X.-L."/>
            <person name="Hao X.-Y."/>
            <person name="Wang M."/>
            <person name="Wang L."/>
            <person name="Wei J.-C."/>
        </authorList>
    </citation>
    <scope>NUCLEOTIDE SEQUENCE [LARGE SCALE GENOMIC DNA]</scope>
    <source>
        <strain evidence="7">Z07020 / HMAS-L-300199</strain>
    </source>
</reference>
<feature type="repeat" description="ANK" evidence="3">
    <location>
        <begin position="1150"/>
        <end position="1182"/>
    </location>
</feature>
<dbReference type="OrthoDB" id="4772757at2759"/>
<dbReference type="InterPro" id="IPR002110">
    <property type="entry name" value="Ankyrin_rpt"/>
</dbReference>
<dbReference type="SUPFAM" id="SSF52540">
    <property type="entry name" value="P-loop containing nucleoside triphosphate hydrolases"/>
    <property type="match status" value="1"/>
</dbReference>